<organism evidence="1 2">
    <name type="scientific">Thalassiosira oceanica</name>
    <name type="common">Marine diatom</name>
    <dbReference type="NCBI Taxonomy" id="159749"/>
    <lineage>
        <taxon>Eukaryota</taxon>
        <taxon>Sar</taxon>
        <taxon>Stramenopiles</taxon>
        <taxon>Ochrophyta</taxon>
        <taxon>Bacillariophyta</taxon>
        <taxon>Coscinodiscophyceae</taxon>
        <taxon>Thalassiosirophycidae</taxon>
        <taxon>Thalassiosirales</taxon>
        <taxon>Thalassiosiraceae</taxon>
        <taxon>Thalassiosira</taxon>
    </lineage>
</organism>
<feature type="non-terminal residue" evidence="1">
    <location>
        <position position="1"/>
    </location>
</feature>
<accession>K0RG20</accession>
<reference evidence="1 2" key="1">
    <citation type="journal article" date="2012" name="Genome Biol.">
        <title>Genome and low-iron response of an oceanic diatom adapted to chronic iron limitation.</title>
        <authorList>
            <person name="Lommer M."/>
            <person name="Specht M."/>
            <person name="Roy A.S."/>
            <person name="Kraemer L."/>
            <person name="Andreson R."/>
            <person name="Gutowska M.A."/>
            <person name="Wolf J."/>
            <person name="Bergner S.V."/>
            <person name="Schilhabel M.B."/>
            <person name="Klostermeier U.C."/>
            <person name="Beiko R.G."/>
            <person name="Rosenstiel P."/>
            <person name="Hippler M."/>
            <person name="Laroche J."/>
        </authorList>
    </citation>
    <scope>NUCLEOTIDE SEQUENCE [LARGE SCALE GENOMIC DNA]</scope>
    <source>
        <strain evidence="1 2">CCMP1005</strain>
    </source>
</reference>
<evidence type="ECO:0000313" key="1">
    <source>
        <dbReference type="EMBL" id="EJK51189.1"/>
    </source>
</evidence>
<name>K0RG20_THAOC</name>
<protein>
    <submittedName>
        <fullName evidence="1">Uncharacterized protein</fullName>
    </submittedName>
</protein>
<gene>
    <name evidence="1" type="ORF">THAOC_29660</name>
</gene>
<dbReference type="Proteomes" id="UP000266841">
    <property type="component" value="Unassembled WGS sequence"/>
</dbReference>
<proteinExistence type="predicted"/>
<evidence type="ECO:0000313" key="2">
    <source>
        <dbReference type="Proteomes" id="UP000266841"/>
    </source>
</evidence>
<comment type="caution">
    <text evidence="1">The sequence shown here is derived from an EMBL/GenBank/DDBJ whole genome shotgun (WGS) entry which is preliminary data.</text>
</comment>
<sequence length="132" mass="14039">VFSAAAMAVAACSLKVTPGIRQSYEISIAKRATVLPVTIPFDCCQARPRTLLEWLPGGTTYASTHIVRHSPRGPIADEVEQRPGRRRGRSGAWNFFNSYPTASKSPSSAISTDISIDFGVSPGPAGASPLHD</sequence>
<dbReference type="AlphaFoldDB" id="K0RG20"/>
<dbReference type="EMBL" id="AGNL01042068">
    <property type="protein sequence ID" value="EJK51189.1"/>
    <property type="molecule type" value="Genomic_DNA"/>
</dbReference>
<keyword evidence="2" id="KW-1185">Reference proteome</keyword>